<feature type="domain" description="RING-type" evidence="10">
    <location>
        <begin position="143"/>
        <end position="183"/>
    </location>
</feature>
<dbReference type="InterPro" id="IPR017907">
    <property type="entry name" value="Znf_RING_CS"/>
</dbReference>
<evidence type="ECO:0000256" key="6">
    <source>
        <dbReference type="ARBA" id="ARBA00022833"/>
    </source>
</evidence>
<dbReference type="SMART" id="SM00184">
    <property type="entry name" value="RING"/>
    <property type="match status" value="1"/>
</dbReference>
<organism evidence="11 12">
    <name type="scientific">Emiliania huxleyi (strain CCMP1516)</name>
    <dbReference type="NCBI Taxonomy" id="280463"/>
    <lineage>
        <taxon>Eukaryota</taxon>
        <taxon>Haptista</taxon>
        <taxon>Haptophyta</taxon>
        <taxon>Prymnesiophyceae</taxon>
        <taxon>Isochrysidales</taxon>
        <taxon>Noelaerhabdaceae</taxon>
        <taxon>Emiliania</taxon>
    </lineage>
</organism>
<dbReference type="SUPFAM" id="SSF57850">
    <property type="entry name" value="RING/U-box"/>
    <property type="match status" value="1"/>
</dbReference>
<evidence type="ECO:0000313" key="11">
    <source>
        <dbReference type="EnsemblProtists" id="EOD19848"/>
    </source>
</evidence>
<evidence type="ECO:0000256" key="5">
    <source>
        <dbReference type="ARBA" id="ARBA00022771"/>
    </source>
</evidence>
<keyword evidence="2" id="KW-0479">Metal-binding</keyword>
<keyword evidence="3" id="KW-0677">Repeat</keyword>
<dbReference type="Proteomes" id="UP000013827">
    <property type="component" value="Unassembled WGS sequence"/>
</dbReference>
<keyword evidence="5 9" id="KW-0863">Zinc-finger</keyword>
<protein>
    <recommendedName>
        <fullName evidence="10">RING-type domain-containing protein</fullName>
    </recommendedName>
</protein>
<dbReference type="Gene3D" id="3.30.40.10">
    <property type="entry name" value="Zinc/RING finger domain, C3HC4 (zinc finger)"/>
    <property type="match status" value="1"/>
</dbReference>
<dbReference type="STRING" id="2903.R1CAW7"/>
<keyword evidence="12" id="KW-1185">Reference proteome</keyword>
<keyword evidence="4" id="KW-0227">DNA damage</keyword>
<sequence>MVVRFVCDKSIPKARAVLTEATGGSLKYNLTEEIRLLYFEQRAKTYIEEDFAPDAFAYDNVEGTRQASGSHLECCPGGVAAAPPFAAAAAASQNSAASSVASEVACPSCGSYFPTEAAVFAHLDPPTQLAPKSIEALAAELRCTVCMDIFDEPTFLPCGHNFCLACITDCFRIMSQMCCPLCKAPTWRRQVTANHSLASIVAAYRAIADAHQS</sequence>
<evidence type="ECO:0000256" key="8">
    <source>
        <dbReference type="ARBA" id="ARBA00023242"/>
    </source>
</evidence>
<accession>A0A0D3J8L3</accession>
<keyword evidence="7" id="KW-0234">DNA repair</keyword>
<name>A0A0D3J8L3_EMIH1</name>
<dbReference type="PROSITE" id="PS50089">
    <property type="entry name" value="ZF_RING_2"/>
    <property type="match status" value="1"/>
</dbReference>
<dbReference type="GO" id="GO:0005634">
    <property type="term" value="C:nucleus"/>
    <property type="evidence" value="ECO:0007669"/>
    <property type="project" value="UniProtKB-SubCell"/>
</dbReference>
<dbReference type="InterPro" id="IPR039503">
    <property type="entry name" value="BARD1_Znf-RING"/>
</dbReference>
<dbReference type="AlphaFoldDB" id="A0A0D3J8L3"/>
<dbReference type="HOGENOM" id="CLU_1296464_0_0_1"/>
<dbReference type="Pfam" id="PF14835">
    <property type="entry name" value="zf-RING_6"/>
    <property type="match status" value="1"/>
</dbReference>
<dbReference type="InterPro" id="IPR031099">
    <property type="entry name" value="BRCA1-associated"/>
</dbReference>
<evidence type="ECO:0000256" key="3">
    <source>
        <dbReference type="ARBA" id="ARBA00022737"/>
    </source>
</evidence>
<dbReference type="EnsemblProtists" id="EOD19848">
    <property type="protein sequence ID" value="EOD19848"/>
    <property type="gene ID" value="EMIHUDRAFT_242540"/>
</dbReference>
<comment type="subcellular location">
    <subcellularLocation>
        <location evidence="1">Nucleus</location>
    </subcellularLocation>
</comment>
<reference evidence="12" key="1">
    <citation type="journal article" date="2013" name="Nature">
        <title>Pan genome of the phytoplankton Emiliania underpins its global distribution.</title>
        <authorList>
            <person name="Read B.A."/>
            <person name="Kegel J."/>
            <person name="Klute M.J."/>
            <person name="Kuo A."/>
            <person name="Lefebvre S.C."/>
            <person name="Maumus F."/>
            <person name="Mayer C."/>
            <person name="Miller J."/>
            <person name="Monier A."/>
            <person name="Salamov A."/>
            <person name="Young J."/>
            <person name="Aguilar M."/>
            <person name="Claverie J.M."/>
            <person name="Frickenhaus S."/>
            <person name="Gonzalez K."/>
            <person name="Herman E.K."/>
            <person name="Lin Y.C."/>
            <person name="Napier J."/>
            <person name="Ogata H."/>
            <person name="Sarno A.F."/>
            <person name="Shmutz J."/>
            <person name="Schroeder D."/>
            <person name="de Vargas C."/>
            <person name="Verret F."/>
            <person name="von Dassow P."/>
            <person name="Valentin K."/>
            <person name="Van de Peer Y."/>
            <person name="Wheeler G."/>
            <person name="Dacks J.B."/>
            <person name="Delwiche C.F."/>
            <person name="Dyhrman S.T."/>
            <person name="Glockner G."/>
            <person name="John U."/>
            <person name="Richards T."/>
            <person name="Worden A.Z."/>
            <person name="Zhang X."/>
            <person name="Grigoriev I.V."/>
            <person name="Allen A.E."/>
            <person name="Bidle K."/>
            <person name="Borodovsky M."/>
            <person name="Bowler C."/>
            <person name="Brownlee C."/>
            <person name="Cock J.M."/>
            <person name="Elias M."/>
            <person name="Gladyshev V.N."/>
            <person name="Groth M."/>
            <person name="Guda C."/>
            <person name="Hadaegh A."/>
            <person name="Iglesias-Rodriguez M.D."/>
            <person name="Jenkins J."/>
            <person name="Jones B.M."/>
            <person name="Lawson T."/>
            <person name="Leese F."/>
            <person name="Lindquist E."/>
            <person name="Lobanov A."/>
            <person name="Lomsadze A."/>
            <person name="Malik S.B."/>
            <person name="Marsh M.E."/>
            <person name="Mackinder L."/>
            <person name="Mock T."/>
            <person name="Mueller-Roeber B."/>
            <person name="Pagarete A."/>
            <person name="Parker M."/>
            <person name="Probert I."/>
            <person name="Quesneville H."/>
            <person name="Raines C."/>
            <person name="Rensing S.A."/>
            <person name="Riano-Pachon D.M."/>
            <person name="Richier S."/>
            <person name="Rokitta S."/>
            <person name="Shiraiwa Y."/>
            <person name="Soanes D.M."/>
            <person name="van der Giezen M."/>
            <person name="Wahlund T.M."/>
            <person name="Williams B."/>
            <person name="Wilson W."/>
            <person name="Wolfe G."/>
            <person name="Wurch L.L."/>
        </authorList>
    </citation>
    <scope>NUCLEOTIDE SEQUENCE</scope>
</reference>
<dbReference type="InterPro" id="IPR013083">
    <property type="entry name" value="Znf_RING/FYVE/PHD"/>
</dbReference>
<dbReference type="GeneID" id="17265394"/>
<dbReference type="InterPro" id="IPR001841">
    <property type="entry name" value="Znf_RING"/>
</dbReference>
<dbReference type="PROSITE" id="PS00518">
    <property type="entry name" value="ZF_RING_1"/>
    <property type="match status" value="1"/>
</dbReference>
<evidence type="ECO:0000256" key="2">
    <source>
        <dbReference type="ARBA" id="ARBA00022723"/>
    </source>
</evidence>
<dbReference type="PANTHER" id="PTHR13763">
    <property type="entry name" value="BREAST CANCER TYPE 1 SUSCEPTIBILITY PROTEIN BRCA1"/>
    <property type="match status" value="1"/>
</dbReference>
<dbReference type="PaxDb" id="2903-EOD19848"/>
<evidence type="ECO:0000256" key="9">
    <source>
        <dbReference type="PROSITE-ProRule" id="PRU00175"/>
    </source>
</evidence>
<dbReference type="PANTHER" id="PTHR13763:SF0">
    <property type="entry name" value="BREAST CANCER TYPE 1 SUSCEPTIBILITY PROTEIN"/>
    <property type="match status" value="1"/>
</dbReference>
<evidence type="ECO:0000256" key="7">
    <source>
        <dbReference type="ARBA" id="ARBA00023204"/>
    </source>
</evidence>
<dbReference type="RefSeq" id="XP_005772277.1">
    <property type="nucleotide sequence ID" value="XM_005772220.1"/>
</dbReference>
<dbReference type="GO" id="GO:0004842">
    <property type="term" value="F:ubiquitin-protein transferase activity"/>
    <property type="evidence" value="ECO:0007669"/>
    <property type="project" value="TreeGrafter"/>
</dbReference>
<evidence type="ECO:0000256" key="1">
    <source>
        <dbReference type="ARBA" id="ARBA00004123"/>
    </source>
</evidence>
<dbReference type="GO" id="GO:0045944">
    <property type="term" value="P:positive regulation of transcription by RNA polymerase II"/>
    <property type="evidence" value="ECO:0007669"/>
    <property type="project" value="TreeGrafter"/>
</dbReference>
<evidence type="ECO:0000259" key="10">
    <source>
        <dbReference type="PROSITE" id="PS50089"/>
    </source>
</evidence>
<reference evidence="11" key="2">
    <citation type="submission" date="2024-10" db="UniProtKB">
        <authorList>
            <consortium name="EnsemblProtists"/>
        </authorList>
    </citation>
    <scope>IDENTIFICATION</scope>
</reference>
<keyword evidence="8" id="KW-0539">Nucleus</keyword>
<dbReference type="KEGG" id="ehx:EMIHUDRAFT_242540"/>
<dbReference type="GO" id="GO:0000724">
    <property type="term" value="P:double-strand break repair via homologous recombination"/>
    <property type="evidence" value="ECO:0007669"/>
    <property type="project" value="TreeGrafter"/>
</dbReference>
<dbReference type="eggNOG" id="KOG2177">
    <property type="taxonomic scope" value="Eukaryota"/>
</dbReference>
<proteinExistence type="predicted"/>
<keyword evidence="6" id="KW-0862">Zinc</keyword>
<dbReference type="GO" id="GO:0008270">
    <property type="term" value="F:zinc ion binding"/>
    <property type="evidence" value="ECO:0007669"/>
    <property type="project" value="UniProtKB-KW"/>
</dbReference>
<evidence type="ECO:0000313" key="12">
    <source>
        <dbReference type="Proteomes" id="UP000013827"/>
    </source>
</evidence>
<evidence type="ECO:0000256" key="4">
    <source>
        <dbReference type="ARBA" id="ARBA00022763"/>
    </source>
</evidence>